<dbReference type="InterPro" id="IPR056843">
    <property type="entry name" value="THADA-like_TPR"/>
</dbReference>
<evidence type="ECO:0000313" key="7">
    <source>
        <dbReference type="Proteomes" id="UP000807504"/>
    </source>
</evidence>
<dbReference type="InterPro" id="IPR051954">
    <property type="entry name" value="tRNA_methyltransferase_THADA"/>
</dbReference>
<organism evidence="6 7">
    <name type="scientific">Argiope bruennichi</name>
    <name type="common">Wasp spider</name>
    <name type="synonym">Aranea bruennichi</name>
    <dbReference type="NCBI Taxonomy" id="94029"/>
    <lineage>
        <taxon>Eukaryota</taxon>
        <taxon>Metazoa</taxon>
        <taxon>Ecdysozoa</taxon>
        <taxon>Arthropoda</taxon>
        <taxon>Chelicerata</taxon>
        <taxon>Arachnida</taxon>
        <taxon>Araneae</taxon>
        <taxon>Araneomorphae</taxon>
        <taxon>Entelegynae</taxon>
        <taxon>Araneoidea</taxon>
        <taxon>Araneidae</taxon>
        <taxon>Argiope</taxon>
    </lineage>
</organism>
<dbReference type="GO" id="GO:0030488">
    <property type="term" value="P:tRNA methylation"/>
    <property type="evidence" value="ECO:0007669"/>
    <property type="project" value="TreeGrafter"/>
</dbReference>
<feature type="domain" description="tRNA (32-2'-O)-methyltransferase regulator THADA-like C-terminal TPR repeats region" evidence="5">
    <location>
        <begin position="1062"/>
        <end position="1212"/>
    </location>
</feature>
<feature type="domain" description="tRNA (32-2'-O)-methyltransferase regulator THADA-like TPR repeats region" evidence="4">
    <location>
        <begin position="397"/>
        <end position="624"/>
    </location>
</feature>
<keyword evidence="7" id="KW-1185">Reference proteome</keyword>
<feature type="domain" description="DUF2428" evidence="3">
    <location>
        <begin position="800"/>
        <end position="1058"/>
    </location>
</feature>
<dbReference type="Proteomes" id="UP000807504">
    <property type="component" value="Unassembled WGS sequence"/>
</dbReference>
<dbReference type="InterPro" id="IPR056842">
    <property type="entry name" value="THADA-like_TPR_C"/>
</dbReference>
<dbReference type="InterPro" id="IPR016024">
    <property type="entry name" value="ARM-type_fold"/>
</dbReference>
<dbReference type="GO" id="GO:0005829">
    <property type="term" value="C:cytosol"/>
    <property type="evidence" value="ECO:0007669"/>
    <property type="project" value="TreeGrafter"/>
</dbReference>
<evidence type="ECO:0000259" key="5">
    <source>
        <dbReference type="Pfam" id="PF25151"/>
    </source>
</evidence>
<sequence length="1304" mass="149241">MNSQANDVFNQLFHITKKLSAEKTPSATHKILKELYQIIQQCGTKYENVSTLPPSAQTTFLSLCDLLTSIIANPDFPADSILLSSTCIAVLIGELFSPDFASKFLIFLYHSVGKKTQGAVQDSFTENEAQMNAVNISFFAEQIKEFPSDSSEEKNDLVSMMQKFVQDEVHLDKGKIPTFHQIAVLHGILSCQRTNLFPFRSRFFNHKPFLIAIFNSIYLSCLTPCSYQYHAFSTLVNWLKTCQKFFHKLFSDDDHRLDVYFSSDTQIVKKTLYLLESNWESPIKGISAFVKEAYKLLIVLSKTECDLKDCDFDLACYLLNQTCKLSWKIKGKYLVLSILLQFVDYAKFLRKYPDVPKEIISNLKANYAASAISEVYKSIVESMKKNNKSLESLHREWCFYWKTPIVASLVCDDKLIIQGVTNLILPWTFNTIPNSYDLLLDVFESEDYIAPTLMLMRIAKESGICESKDKELNLIRKYLHHQDVQLRNEILSFLCSSSKKSEALSEAELILLKDFIISNLNIDSTPFQQLLLSQLRVLLVRIRDSLVHEYRSKVKDAHLIPEHRLKVRNVRLELNQIELEFVDWLVETAVLNTFPGACFQRRRISLSILNIIFDVLIVSPQGNKRKEKPSKFVKQVIQTAQMKGLWKFLMDDTLLNIFPCVTDYTDEVRALAYNLLENFSTWPGIYKDLPCETLIKFGFDFCCNPDSRSNEAGAYIICLVFKKFYIRTHEFANSNGAFIIPFMSHILHTAGYEDSNFERDVTRAKTTHGLLLALQYCLSYSKEALKSYSYKKPTKVVLFVNTVIDFCEIVIREVMKVLRGNNDSNHCPSFSDIGEALEKVVVNQDSQIEKIIDIRKEVEVLLSCCWQKIKNSCFVMYELASCICELDLELHTKKDYLCNIADQISNVLITCRHRGIVDACSIALNKFCVMLLQKNEALHEEICKAILNSAFDSLTDSRATSVTRRAAGLPSLVQAVVSSENNNLQRKLLSFTIEKLQVYFNRPPIPIQSISDKIDIPQAHAYHLLKILVMEASLSQAILSHLDSIIPICITGFTSPVWPILNGALQLFGVLLPRICGQKKVKDEDSEHNQISASELFARCPNLKVFLLDKLKVCVKFHHVKRVCPILIPILSILVKLSPPQENEDFVTELNTLLMDLIDTPIWKVRDLVSSVLSVFITVDDAWQKVEELNQEMHSHGINCNKIHGIMLLIQKVSKRDKLSSANYNIVKFLMKLYEILQKRNCQLLLGILLDTILVTTRNCEISTLKGIYKSLRNLENKSSSMLGSYYYESRAIIFRTKGWDERI</sequence>
<dbReference type="InterPro" id="IPR019442">
    <property type="entry name" value="THADA/TRM732_DUF2428"/>
</dbReference>
<dbReference type="SUPFAM" id="SSF48371">
    <property type="entry name" value="ARM repeat"/>
    <property type="match status" value="1"/>
</dbReference>
<accession>A0A8T0FK24</accession>
<dbReference type="Pfam" id="PF25150">
    <property type="entry name" value="TPR_Trm732"/>
    <property type="match status" value="1"/>
</dbReference>
<reference evidence="6" key="1">
    <citation type="journal article" date="2020" name="bioRxiv">
        <title>Chromosome-level reference genome of the European wasp spider Argiope bruennichi: a resource for studies on range expansion and evolutionary adaptation.</title>
        <authorList>
            <person name="Sheffer M.M."/>
            <person name="Hoppe A."/>
            <person name="Krehenwinkel H."/>
            <person name="Uhl G."/>
            <person name="Kuss A.W."/>
            <person name="Jensen L."/>
            <person name="Jensen C."/>
            <person name="Gillespie R.G."/>
            <person name="Hoff K.J."/>
            <person name="Prost S."/>
        </authorList>
    </citation>
    <scope>NUCLEOTIDE SEQUENCE</scope>
</reference>
<evidence type="ECO:0000259" key="4">
    <source>
        <dbReference type="Pfam" id="PF25150"/>
    </source>
</evidence>
<protein>
    <recommendedName>
        <fullName evidence="8">DUF2428 domain-containing protein</fullName>
    </recommendedName>
</protein>
<evidence type="ECO:0000259" key="3">
    <source>
        <dbReference type="Pfam" id="PF10350"/>
    </source>
</evidence>
<evidence type="ECO:0000313" key="6">
    <source>
        <dbReference type="EMBL" id="KAF8789183.1"/>
    </source>
</evidence>
<dbReference type="EMBL" id="JABXBU010000012">
    <property type="protein sequence ID" value="KAF8789183.1"/>
    <property type="molecule type" value="Genomic_DNA"/>
</dbReference>
<evidence type="ECO:0008006" key="8">
    <source>
        <dbReference type="Google" id="ProtNLM"/>
    </source>
</evidence>
<comment type="caution">
    <text evidence="6">The sequence shown here is derived from an EMBL/GenBank/DDBJ whole genome shotgun (WGS) entry which is preliminary data.</text>
</comment>
<evidence type="ECO:0000256" key="1">
    <source>
        <dbReference type="ARBA" id="ARBA00010409"/>
    </source>
</evidence>
<dbReference type="PANTHER" id="PTHR14387:SF0">
    <property type="entry name" value="DUF2428 DOMAIN-CONTAINING PROTEIN"/>
    <property type="match status" value="1"/>
</dbReference>
<reference evidence="6" key="2">
    <citation type="submission" date="2020-06" db="EMBL/GenBank/DDBJ databases">
        <authorList>
            <person name="Sheffer M."/>
        </authorList>
    </citation>
    <scope>NUCLEOTIDE SEQUENCE</scope>
</reference>
<dbReference type="Pfam" id="PF25151">
    <property type="entry name" value="TPR_Trm732_C"/>
    <property type="match status" value="1"/>
</dbReference>
<name>A0A8T0FK24_ARGBR</name>
<gene>
    <name evidence="6" type="ORF">HNY73_007144</name>
</gene>
<dbReference type="PANTHER" id="PTHR14387">
    <property type="entry name" value="THADA/DEATH RECEPTOR INTERACTING PROTEIN"/>
    <property type="match status" value="1"/>
</dbReference>
<proteinExistence type="inferred from homology"/>
<dbReference type="Pfam" id="PF10350">
    <property type="entry name" value="DUF2428"/>
    <property type="match status" value="1"/>
</dbReference>
<evidence type="ECO:0000256" key="2">
    <source>
        <dbReference type="ARBA" id="ARBA00022694"/>
    </source>
</evidence>
<keyword evidence="2" id="KW-0819">tRNA processing</keyword>
<comment type="similarity">
    <text evidence="1">Belongs to the THADA family.</text>
</comment>